<dbReference type="EMBL" id="AAJDEB010000007">
    <property type="protein sequence ID" value="ECK7642970.1"/>
    <property type="molecule type" value="Genomic_DNA"/>
</dbReference>
<comment type="caution">
    <text evidence="1">The sequence shown here is derived from an EMBL/GenBank/DDBJ whole genome shotgun (WGS) entry which is preliminary data.</text>
</comment>
<evidence type="ECO:0000313" key="1">
    <source>
        <dbReference type="EMBL" id="ECK7642970.1"/>
    </source>
</evidence>
<keyword evidence="1" id="KW-0378">Hydrolase</keyword>
<name>A0A6C7NSH9_CAMJU</name>
<keyword evidence="1" id="KW-0255">Endonuclease</keyword>
<keyword evidence="1" id="KW-0540">Nuclease</keyword>
<gene>
    <name evidence="1" type="ORF">FRQ26_04240</name>
</gene>
<organism evidence="1">
    <name type="scientific">Campylobacter jejuni</name>
    <dbReference type="NCBI Taxonomy" id="197"/>
    <lineage>
        <taxon>Bacteria</taxon>
        <taxon>Pseudomonadati</taxon>
        <taxon>Campylobacterota</taxon>
        <taxon>Epsilonproteobacteria</taxon>
        <taxon>Campylobacterales</taxon>
        <taxon>Campylobacteraceae</taxon>
        <taxon>Campylobacter</taxon>
    </lineage>
</organism>
<reference evidence="1" key="1">
    <citation type="submission" date="2019-08" db="EMBL/GenBank/DDBJ databases">
        <authorList>
            <person name="Ashton P.M."/>
            <person name="Dallman T."/>
            <person name="Nair S."/>
            <person name="De Pinna E."/>
            <person name="Peters T."/>
            <person name="Grant K."/>
        </authorList>
    </citation>
    <scope>NUCLEOTIDE SEQUENCE</scope>
    <source>
        <strain evidence="1">724650</strain>
    </source>
</reference>
<sequence>MITKDNLKQVLENLGFKNKNENYVKTINNYTLLIDYKNQSINYPK</sequence>
<feature type="non-terminal residue" evidence="1">
    <location>
        <position position="45"/>
    </location>
</feature>
<proteinExistence type="predicted"/>
<dbReference type="AlphaFoldDB" id="A0A6C7NSH9"/>
<protein>
    <submittedName>
        <fullName evidence="1">Type II restriction endonuclease</fullName>
    </submittedName>
</protein>
<dbReference type="GO" id="GO:0004519">
    <property type="term" value="F:endonuclease activity"/>
    <property type="evidence" value="ECO:0007669"/>
    <property type="project" value="UniProtKB-KW"/>
</dbReference>
<accession>A0A6C7NSH9</accession>